<dbReference type="PANTHER" id="PTHR11003:SF10">
    <property type="entry name" value="POTASSIUM CHANNEL DOMAIN-CONTAINING PROTEIN"/>
    <property type="match status" value="1"/>
</dbReference>
<feature type="non-terminal residue" evidence="17">
    <location>
        <position position="1"/>
    </location>
</feature>
<feature type="transmembrane region" description="Helical" evidence="15">
    <location>
        <begin position="218"/>
        <end position="235"/>
    </location>
</feature>
<dbReference type="EMBL" id="GDKW01002737">
    <property type="protein sequence ID" value="JAI53858.1"/>
    <property type="molecule type" value="mRNA"/>
</dbReference>
<evidence type="ECO:0000256" key="2">
    <source>
        <dbReference type="ARBA" id="ARBA00022448"/>
    </source>
</evidence>
<dbReference type="Pfam" id="PF07885">
    <property type="entry name" value="Ion_trans_2"/>
    <property type="match status" value="2"/>
</dbReference>
<feature type="transmembrane region" description="Helical" evidence="15">
    <location>
        <begin position="6"/>
        <end position="26"/>
    </location>
</feature>
<keyword evidence="6" id="KW-0479">Metal-binding</keyword>
<comment type="subcellular location">
    <subcellularLocation>
        <location evidence="1">Cell membrane</location>
        <topology evidence="1">Multi-pass membrane protein</topology>
    </subcellularLocation>
</comment>
<keyword evidence="4" id="KW-0633">Potassium transport</keyword>
<evidence type="ECO:0000256" key="12">
    <source>
        <dbReference type="ARBA" id="ARBA00023303"/>
    </source>
</evidence>
<dbReference type="GO" id="GO:0030322">
    <property type="term" value="P:stabilization of membrane potential"/>
    <property type="evidence" value="ECO:0007669"/>
    <property type="project" value="TreeGrafter"/>
</dbReference>
<evidence type="ECO:0000256" key="15">
    <source>
        <dbReference type="SAM" id="Phobius"/>
    </source>
</evidence>
<dbReference type="GO" id="GO:0034702">
    <property type="term" value="C:monoatomic ion channel complex"/>
    <property type="evidence" value="ECO:0007669"/>
    <property type="project" value="UniProtKB-KW"/>
</dbReference>
<evidence type="ECO:0000256" key="14">
    <source>
        <dbReference type="RuleBase" id="RU003857"/>
    </source>
</evidence>
<keyword evidence="5 14" id="KW-0812">Transmembrane</keyword>
<dbReference type="GO" id="GO:0046872">
    <property type="term" value="F:metal ion binding"/>
    <property type="evidence" value="ECO:0007669"/>
    <property type="project" value="UniProtKB-KW"/>
</dbReference>
<dbReference type="GO" id="GO:0022841">
    <property type="term" value="F:potassium ion leak channel activity"/>
    <property type="evidence" value="ECO:0007669"/>
    <property type="project" value="TreeGrafter"/>
</dbReference>
<dbReference type="InterPro" id="IPR005410">
    <property type="entry name" value="2pore_dom_K_chnl_THIK"/>
</dbReference>
<dbReference type="PRINTS" id="PR01588">
    <property type="entry name" value="THIKCHANNEL"/>
</dbReference>
<evidence type="ECO:0000256" key="13">
    <source>
        <dbReference type="ARBA" id="ARBA00034430"/>
    </source>
</evidence>
<feature type="transmembrane region" description="Helical" evidence="15">
    <location>
        <begin position="247"/>
        <end position="273"/>
    </location>
</feature>
<evidence type="ECO:0000256" key="4">
    <source>
        <dbReference type="ARBA" id="ARBA00022538"/>
    </source>
</evidence>
<feature type="transmembrane region" description="Helical" evidence="15">
    <location>
        <begin position="184"/>
        <end position="206"/>
    </location>
</feature>
<evidence type="ECO:0000256" key="3">
    <source>
        <dbReference type="ARBA" id="ARBA00022475"/>
    </source>
</evidence>
<keyword evidence="9 15" id="KW-1133">Transmembrane helix</keyword>
<keyword evidence="10 14" id="KW-0406">Ion transport</keyword>
<organism evidence="17">
    <name type="scientific">Rhodnius neglectus</name>
    <dbReference type="NCBI Taxonomy" id="72488"/>
    <lineage>
        <taxon>Eukaryota</taxon>
        <taxon>Metazoa</taxon>
        <taxon>Ecdysozoa</taxon>
        <taxon>Arthropoda</taxon>
        <taxon>Hexapoda</taxon>
        <taxon>Insecta</taxon>
        <taxon>Pterygota</taxon>
        <taxon>Neoptera</taxon>
        <taxon>Paraneoptera</taxon>
        <taxon>Hemiptera</taxon>
        <taxon>Heteroptera</taxon>
        <taxon>Panheteroptera</taxon>
        <taxon>Cimicomorpha</taxon>
        <taxon>Reduviidae</taxon>
        <taxon>Triatominae</taxon>
        <taxon>Rhodnius</taxon>
    </lineage>
</organism>
<comment type="catalytic activity">
    <reaction evidence="13">
        <text>K(+)(in) = K(+)(out)</text>
        <dbReference type="Rhea" id="RHEA:29463"/>
        <dbReference type="ChEBI" id="CHEBI:29103"/>
    </reaction>
</comment>
<keyword evidence="2 14" id="KW-0813">Transport</keyword>
<evidence type="ECO:0000256" key="1">
    <source>
        <dbReference type="ARBA" id="ARBA00004651"/>
    </source>
</evidence>
<dbReference type="GO" id="GO:0005886">
    <property type="term" value="C:plasma membrane"/>
    <property type="evidence" value="ECO:0007669"/>
    <property type="project" value="UniProtKB-SubCell"/>
</dbReference>
<protein>
    <submittedName>
        <fullName evidence="17">Putative potassium channel subfamily protein k member 13</fullName>
    </submittedName>
</protein>
<evidence type="ECO:0000256" key="5">
    <source>
        <dbReference type="ARBA" id="ARBA00022692"/>
    </source>
</evidence>
<reference evidence="17" key="1">
    <citation type="journal article" date="2016" name="PLoS Negl. Trop. Dis.">
        <title>A Deep Insight into the Sialome of Rhodnius neglectus, a Vector of Chagas Disease.</title>
        <authorList>
            <person name="Santiago P.B."/>
            <person name="Assumpcao T.C."/>
            <person name="Araujo C.N."/>
            <person name="Bastos I.M."/>
            <person name="Neves D."/>
            <person name="Silva I.G."/>
            <person name="Charneau S."/>
            <person name="Queiroz R.M."/>
            <person name="Raiol T."/>
            <person name="Oliveira J.V."/>
            <person name="Sousa M.V."/>
            <person name="Calvo E."/>
            <person name="Ribeiro J.M."/>
            <person name="Santana J.M."/>
        </authorList>
    </citation>
    <scope>NUCLEOTIDE SEQUENCE</scope>
    <source>
        <tissue evidence="17">Salivary glands</tissue>
    </source>
</reference>
<dbReference type="InterPro" id="IPR013099">
    <property type="entry name" value="K_chnl_dom"/>
</dbReference>
<keyword evidence="12 14" id="KW-0407">Ion channel</keyword>
<feature type="domain" description="Potassium channel" evidence="16">
    <location>
        <begin position="196"/>
        <end position="273"/>
    </location>
</feature>
<keyword evidence="7" id="KW-0631">Potassium channel</keyword>
<keyword evidence="7" id="KW-0630">Potassium</keyword>
<accession>A0A0P4VND0</accession>
<evidence type="ECO:0000256" key="11">
    <source>
        <dbReference type="ARBA" id="ARBA00023136"/>
    </source>
</evidence>
<dbReference type="PRINTS" id="PR01333">
    <property type="entry name" value="2POREKCHANEL"/>
</dbReference>
<evidence type="ECO:0000256" key="9">
    <source>
        <dbReference type="ARBA" id="ARBA00022989"/>
    </source>
</evidence>
<evidence type="ECO:0000313" key="17">
    <source>
        <dbReference type="EMBL" id="JAI53858.1"/>
    </source>
</evidence>
<dbReference type="SUPFAM" id="SSF81324">
    <property type="entry name" value="Voltage-gated potassium channels"/>
    <property type="match status" value="2"/>
</dbReference>
<feature type="transmembrane region" description="Helical" evidence="15">
    <location>
        <begin position="124"/>
        <end position="145"/>
    </location>
</feature>
<evidence type="ECO:0000256" key="6">
    <source>
        <dbReference type="ARBA" id="ARBA00022723"/>
    </source>
</evidence>
<feature type="non-terminal residue" evidence="17">
    <location>
        <position position="371"/>
    </location>
</feature>
<keyword evidence="8" id="KW-0851">Voltage-gated channel</keyword>
<sequence>LGEENARLLLLGSLLLLYMCAGALIFRLIEEDYNPQNDPSTSTSTTNVDDYESSLNAYLSLQPNMSAEQLDALLKLVYSYGNSTLATTTAKPKWDFADGFHFAATIVSTIGYGSSTPQTPSGQVAVIVYGFIGCSGGILFFNLFLERLISLLALLLGHLHVRQLKKAGKELDEEDPLDDWKPNVYLVLLCLVVGSVTVALAASFLYTTYEGWTFIESLYFCFVSFSTIGFGDYVATQQTNYPNYVLYRIGNFLLVTIGCCFIYSLFNVTSIVIKQAMNWMLLRLDCHHCGRASDKATKMLRRHSLKIQHRARRRSSFALPKTIRKKSDSGVSTTDSSGRRLSGEISMKEFLGANKVSLAVMQKQLYETAML</sequence>
<evidence type="ECO:0000259" key="16">
    <source>
        <dbReference type="Pfam" id="PF07885"/>
    </source>
</evidence>
<comment type="similarity">
    <text evidence="14">Belongs to the two pore domain potassium channel (TC 1.A.1.8) family.</text>
</comment>
<evidence type="ECO:0000256" key="7">
    <source>
        <dbReference type="ARBA" id="ARBA00022826"/>
    </source>
</evidence>
<name>A0A0P4VND0_9HEMI</name>
<feature type="domain" description="Potassium channel" evidence="16">
    <location>
        <begin position="88"/>
        <end position="148"/>
    </location>
</feature>
<dbReference type="Gene3D" id="1.10.287.70">
    <property type="match status" value="1"/>
</dbReference>
<dbReference type="InterPro" id="IPR003280">
    <property type="entry name" value="2pore_dom_K_chnl"/>
</dbReference>
<proteinExistence type="evidence at transcript level"/>
<keyword evidence="3" id="KW-1003">Cell membrane</keyword>
<dbReference type="PANTHER" id="PTHR11003">
    <property type="entry name" value="POTASSIUM CHANNEL, SUBFAMILY K"/>
    <property type="match status" value="1"/>
</dbReference>
<evidence type="ECO:0000256" key="8">
    <source>
        <dbReference type="ARBA" id="ARBA00022882"/>
    </source>
</evidence>
<evidence type="ECO:0000256" key="10">
    <source>
        <dbReference type="ARBA" id="ARBA00023065"/>
    </source>
</evidence>
<keyword evidence="11 15" id="KW-0472">Membrane</keyword>
<dbReference type="AlphaFoldDB" id="A0A0P4VND0"/>
<dbReference type="GO" id="GO:0015271">
    <property type="term" value="F:outward rectifier potassium channel activity"/>
    <property type="evidence" value="ECO:0007669"/>
    <property type="project" value="TreeGrafter"/>
</dbReference>